<evidence type="ECO:0000256" key="3">
    <source>
        <dbReference type="ARBA" id="ARBA00023163"/>
    </source>
</evidence>
<evidence type="ECO:0000313" key="7">
    <source>
        <dbReference type="Proteomes" id="UP000199382"/>
    </source>
</evidence>
<dbReference type="OrthoDB" id="6057486at2"/>
<evidence type="ECO:0000256" key="1">
    <source>
        <dbReference type="ARBA" id="ARBA00023015"/>
    </source>
</evidence>
<gene>
    <name evidence="6" type="ORF">SAMN04488026_100232</name>
</gene>
<keyword evidence="1" id="KW-0805">Transcription regulation</keyword>
<keyword evidence="3" id="KW-0804">Transcription</keyword>
<keyword evidence="2" id="KW-0238">DNA-binding</keyword>
<dbReference type="PROSITE" id="PS51077">
    <property type="entry name" value="HTH_ICLR"/>
    <property type="match status" value="1"/>
</dbReference>
<dbReference type="InterPro" id="IPR036388">
    <property type="entry name" value="WH-like_DNA-bd_sf"/>
</dbReference>
<protein>
    <submittedName>
        <fullName evidence="6">Transcriptional regulator, IclR family</fullName>
    </submittedName>
</protein>
<proteinExistence type="predicted"/>
<dbReference type="SMART" id="SM00346">
    <property type="entry name" value="HTH_ICLR"/>
    <property type="match status" value="1"/>
</dbReference>
<sequence length="267" mass="28847">MSSAGDGTVGKALDVLDLVAAQEKPIRFAELQRMSVLPKATLYRLAQTLVNQGMLVHNPEGGTYSLGVRLVRLAHAAWRQASLAPIARRHLDSLSVDTGLTVHLAQMDYGHVLYVDKRNALESAAMFSDAGKIAPAYCTGVGKAMLAFLDADELDQILGMQSFHRFTPTTLASEAVLRQSLERTRTRGFATDREEHEAGVICVAMPILSDEGRVLGAASLSGSTLRTDLKSLEAHIPRLRQCVEAIAEEATHWAFPVEGNETGGRLG</sequence>
<dbReference type="InterPro" id="IPR014757">
    <property type="entry name" value="Tscrpt_reg_IclR_C"/>
</dbReference>
<feature type="domain" description="HTH iclR-type" evidence="4">
    <location>
        <begin position="6"/>
        <end position="68"/>
    </location>
</feature>
<dbReference type="AlphaFoldDB" id="A0A1G8JQB0"/>
<dbReference type="EMBL" id="FNEK01000002">
    <property type="protein sequence ID" value="SDI33375.1"/>
    <property type="molecule type" value="Genomic_DNA"/>
</dbReference>
<dbReference type="Proteomes" id="UP000199382">
    <property type="component" value="Unassembled WGS sequence"/>
</dbReference>
<accession>A0A1G8JQB0</accession>
<dbReference type="Pfam" id="PF09339">
    <property type="entry name" value="HTH_IclR"/>
    <property type="match status" value="1"/>
</dbReference>
<dbReference type="Gene3D" id="1.10.10.10">
    <property type="entry name" value="Winged helix-like DNA-binding domain superfamily/Winged helix DNA-binding domain"/>
    <property type="match status" value="1"/>
</dbReference>
<evidence type="ECO:0000259" key="5">
    <source>
        <dbReference type="PROSITE" id="PS51078"/>
    </source>
</evidence>
<dbReference type="SUPFAM" id="SSF46785">
    <property type="entry name" value="Winged helix' DNA-binding domain"/>
    <property type="match status" value="1"/>
</dbReference>
<dbReference type="GO" id="GO:0003677">
    <property type="term" value="F:DNA binding"/>
    <property type="evidence" value="ECO:0007669"/>
    <property type="project" value="UniProtKB-KW"/>
</dbReference>
<dbReference type="Pfam" id="PF01614">
    <property type="entry name" value="IclR_C"/>
    <property type="match status" value="1"/>
</dbReference>
<dbReference type="STRING" id="571298.SAMN04488026_100232"/>
<feature type="domain" description="IclR-ED" evidence="5">
    <location>
        <begin position="69"/>
        <end position="252"/>
    </location>
</feature>
<dbReference type="RefSeq" id="WP_093148011.1">
    <property type="nucleotide sequence ID" value="NZ_FNEK01000002.1"/>
</dbReference>
<evidence type="ECO:0000259" key="4">
    <source>
        <dbReference type="PROSITE" id="PS51077"/>
    </source>
</evidence>
<keyword evidence="7" id="KW-1185">Reference proteome</keyword>
<dbReference type="InterPro" id="IPR050707">
    <property type="entry name" value="HTH_MetabolicPath_Reg"/>
</dbReference>
<dbReference type="SUPFAM" id="SSF55781">
    <property type="entry name" value="GAF domain-like"/>
    <property type="match status" value="1"/>
</dbReference>
<evidence type="ECO:0000313" key="6">
    <source>
        <dbReference type="EMBL" id="SDI33375.1"/>
    </source>
</evidence>
<name>A0A1G8JQB0_9RHOB</name>
<dbReference type="GO" id="GO:0003700">
    <property type="term" value="F:DNA-binding transcription factor activity"/>
    <property type="evidence" value="ECO:0007669"/>
    <property type="project" value="TreeGrafter"/>
</dbReference>
<dbReference type="GO" id="GO:0045892">
    <property type="term" value="P:negative regulation of DNA-templated transcription"/>
    <property type="evidence" value="ECO:0007669"/>
    <property type="project" value="TreeGrafter"/>
</dbReference>
<dbReference type="InterPro" id="IPR029016">
    <property type="entry name" value="GAF-like_dom_sf"/>
</dbReference>
<dbReference type="PROSITE" id="PS51078">
    <property type="entry name" value="ICLR_ED"/>
    <property type="match status" value="1"/>
</dbReference>
<dbReference type="PANTHER" id="PTHR30136:SF24">
    <property type="entry name" value="HTH-TYPE TRANSCRIPTIONAL REPRESSOR ALLR"/>
    <property type="match status" value="1"/>
</dbReference>
<organism evidence="6 7">
    <name type="scientific">Aliiruegeria lutimaris</name>
    <dbReference type="NCBI Taxonomy" id="571298"/>
    <lineage>
        <taxon>Bacteria</taxon>
        <taxon>Pseudomonadati</taxon>
        <taxon>Pseudomonadota</taxon>
        <taxon>Alphaproteobacteria</taxon>
        <taxon>Rhodobacterales</taxon>
        <taxon>Roseobacteraceae</taxon>
        <taxon>Aliiruegeria</taxon>
    </lineage>
</organism>
<evidence type="ECO:0000256" key="2">
    <source>
        <dbReference type="ARBA" id="ARBA00023125"/>
    </source>
</evidence>
<dbReference type="InterPro" id="IPR036390">
    <property type="entry name" value="WH_DNA-bd_sf"/>
</dbReference>
<reference evidence="6 7" key="1">
    <citation type="submission" date="2016-10" db="EMBL/GenBank/DDBJ databases">
        <authorList>
            <person name="de Groot N.N."/>
        </authorList>
    </citation>
    <scope>NUCLEOTIDE SEQUENCE [LARGE SCALE GENOMIC DNA]</scope>
    <source>
        <strain evidence="6 7">DSM 25294</strain>
    </source>
</reference>
<dbReference type="Gene3D" id="3.30.450.40">
    <property type="match status" value="1"/>
</dbReference>
<dbReference type="InterPro" id="IPR005471">
    <property type="entry name" value="Tscrpt_reg_IclR_N"/>
</dbReference>
<dbReference type="PANTHER" id="PTHR30136">
    <property type="entry name" value="HELIX-TURN-HELIX TRANSCRIPTIONAL REGULATOR, ICLR FAMILY"/>
    <property type="match status" value="1"/>
</dbReference>